<comment type="caution">
    <text evidence="1">The sequence shown here is derived from an EMBL/GenBank/DDBJ whole genome shotgun (WGS) entry which is preliminary data.</text>
</comment>
<evidence type="ECO:0000313" key="1">
    <source>
        <dbReference type="EMBL" id="KAJ7387938.1"/>
    </source>
</evidence>
<organism evidence="1 2">
    <name type="scientific">Desmophyllum pertusum</name>
    <dbReference type="NCBI Taxonomy" id="174260"/>
    <lineage>
        <taxon>Eukaryota</taxon>
        <taxon>Metazoa</taxon>
        <taxon>Cnidaria</taxon>
        <taxon>Anthozoa</taxon>
        <taxon>Hexacorallia</taxon>
        <taxon>Scleractinia</taxon>
        <taxon>Caryophylliina</taxon>
        <taxon>Caryophylliidae</taxon>
        <taxon>Desmophyllum</taxon>
    </lineage>
</organism>
<name>A0A9W9ZVX4_9CNID</name>
<proteinExistence type="predicted"/>
<reference evidence="1" key="1">
    <citation type="submission" date="2023-01" db="EMBL/GenBank/DDBJ databases">
        <title>Genome assembly of the deep-sea coral Lophelia pertusa.</title>
        <authorList>
            <person name="Herrera S."/>
            <person name="Cordes E."/>
        </authorList>
    </citation>
    <scope>NUCLEOTIDE SEQUENCE</scope>
    <source>
        <strain evidence="1">USNM1676648</strain>
        <tissue evidence="1">Polyp</tissue>
    </source>
</reference>
<evidence type="ECO:0000313" key="2">
    <source>
        <dbReference type="Proteomes" id="UP001163046"/>
    </source>
</evidence>
<gene>
    <name evidence="1" type="ORF">OS493_001290</name>
</gene>
<dbReference type="AlphaFoldDB" id="A0A9W9ZVX4"/>
<dbReference type="OrthoDB" id="6155824at2759"/>
<keyword evidence="2" id="KW-1185">Reference proteome</keyword>
<dbReference type="Proteomes" id="UP001163046">
    <property type="component" value="Unassembled WGS sequence"/>
</dbReference>
<accession>A0A9W9ZVX4</accession>
<sequence>MSFNQFTTLEEFENYIWHNEIPSSQISEAVDRLMALSFPSQSILTVDEVEQVQRKRLASIIGHIFQLTYATLCDPLIHEEKVHRCNGCAIDHPSQRQHSCIMMDTEDAWNYYHDEAREKIDLGIVMKTVESVCSAVGLKLGKSWEAYLTELPTFPWTVASSISRLWNLKIVVKISRVASYMPFTTAPMV</sequence>
<protein>
    <submittedName>
        <fullName evidence="1">Uncharacterized protein</fullName>
    </submittedName>
</protein>
<dbReference type="EMBL" id="MU825873">
    <property type="protein sequence ID" value="KAJ7387938.1"/>
    <property type="molecule type" value="Genomic_DNA"/>
</dbReference>